<evidence type="ECO:0000256" key="6">
    <source>
        <dbReference type="ARBA" id="ARBA00034078"/>
    </source>
</evidence>
<dbReference type="PANTHER" id="PTHR10134">
    <property type="entry name" value="CYTOCHROME B-C1 COMPLEX SUBUNIT RIESKE, MITOCHONDRIAL"/>
    <property type="match status" value="1"/>
</dbReference>
<dbReference type="PROSITE" id="PS51296">
    <property type="entry name" value="RIESKE"/>
    <property type="match status" value="1"/>
</dbReference>
<evidence type="ECO:0000256" key="4">
    <source>
        <dbReference type="ARBA" id="ARBA00023014"/>
    </source>
</evidence>
<dbReference type="Pfam" id="PF00355">
    <property type="entry name" value="Rieske"/>
    <property type="match status" value="1"/>
</dbReference>
<dbReference type="InterPro" id="IPR036922">
    <property type="entry name" value="Rieske_2Fe-2S_sf"/>
</dbReference>
<sequence>MQDRLSASPRRPVTMAEVNQAWLDRVNRARQSAAERIGVDVSEMLPPRDGSTGEAAEAAPSTEAAAPQPEPAAVAAAAAPEPAPQPEPAAAAQAAPVAAAEVAPAEASPAADAAATVEAQTPTAVQSNGSAAAAAADRVAPVGRAAVLESFEPGQEGINRREFLSYAWGGALTLLTLESGLATYQFMYPRFREGEFGGKFLLGAATVLPQIGIDPEGNSTGKFWLINTDDGPRALYMVCTHLGCLYKWEPSNNRFECPCHGSKFNREGHYIEGPAPRSLDQFLVEIVEDGSIVATTEDAGDFISAPALPSPDAEVVVDTGKRLQGKPKALSPAKAVPS</sequence>
<feature type="compositionally biased region" description="Low complexity" evidence="7">
    <location>
        <begin position="54"/>
        <end position="80"/>
    </location>
</feature>
<name>A0A6B1DCA2_9CHLR</name>
<dbReference type="InterPro" id="IPR005805">
    <property type="entry name" value="Rieske_Fe-S_prot_C"/>
</dbReference>
<reference evidence="9" key="1">
    <citation type="submission" date="2019-09" db="EMBL/GenBank/DDBJ databases">
        <title>Characterisation of the sponge microbiome using genome-centric metagenomics.</title>
        <authorList>
            <person name="Engelberts J.P."/>
            <person name="Robbins S.J."/>
            <person name="De Goeij J.M."/>
            <person name="Aranda M."/>
            <person name="Bell S.C."/>
            <person name="Webster N.S."/>
        </authorList>
    </citation>
    <scope>NUCLEOTIDE SEQUENCE</scope>
    <source>
        <strain evidence="9">SB0661_bin_32</strain>
    </source>
</reference>
<comment type="cofactor">
    <cofactor evidence="6">
        <name>[2Fe-2S] cluster</name>
        <dbReference type="ChEBI" id="CHEBI:190135"/>
    </cofactor>
</comment>
<keyword evidence="5" id="KW-1015">Disulfide bond</keyword>
<evidence type="ECO:0000313" key="9">
    <source>
        <dbReference type="EMBL" id="MYC97219.1"/>
    </source>
</evidence>
<feature type="region of interest" description="Disordered" evidence="7">
    <location>
        <begin position="29"/>
        <end position="95"/>
    </location>
</feature>
<dbReference type="GO" id="GO:0004497">
    <property type="term" value="F:monooxygenase activity"/>
    <property type="evidence" value="ECO:0007669"/>
    <property type="project" value="UniProtKB-ARBA"/>
</dbReference>
<evidence type="ECO:0000256" key="5">
    <source>
        <dbReference type="ARBA" id="ARBA00023157"/>
    </source>
</evidence>
<dbReference type="InterPro" id="IPR017941">
    <property type="entry name" value="Rieske_2Fe-2S"/>
</dbReference>
<keyword evidence="2" id="KW-0479">Metal-binding</keyword>
<gene>
    <name evidence="9" type="ORF">F4X14_19865</name>
</gene>
<accession>A0A6B1DCA2</accession>
<evidence type="ECO:0000259" key="8">
    <source>
        <dbReference type="PROSITE" id="PS51296"/>
    </source>
</evidence>
<dbReference type="GO" id="GO:0046872">
    <property type="term" value="F:metal ion binding"/>
    <property type="evidence" value="ECO:0007669"/>
    <property type="project" value="UniProtKB-KW"/>
</dbReference>
<proteinExistence type="predicted"/>
<keyword evidence="4" id="KW-0411">Iron-sulfur</keyword>
<dbReference type="GO" id="GO:0016020">
    <property type="term" value="C:membrane"/>
    <property type="evidence" value="ECO:0007669"/>
    <property type="project" value="InterPro"/>
</dbReference>
<evidence type="ECO:0000256" key="7">
    <source>
        <dbReference type="SAM" id="MobiDB-lite"/>
    </source>
</evidence>
<dbReference type="PRINTS" id="PR00162">
    <property type="entry name" value="RIESKE"/>
</dbReference>
<dbReference type="Gene3D" id="2.102.10.10">
    <property type="entry name" value="Rieske [2Fe-2S] iron-sulphur domain"/>
    <property type="match status" value="1"/>
</dbReference>
<dbReference type="InterPro" id="IPR014349">
    <property type="entry name" value="Rieske_Fe-S_prot"/>
</dbReference>
<feature type="domain" description="Rieske" evidence="8">
    <location>
        <begin position="199"/>
        <end position="293"/>
    </location>
</feature>
<evidence type="ECO:0000256" key="3">
    <source>
        <dbReference type="ARBA" id="ARBA00023004"/>
    </source>
</evidence>
<dbReference type="GO" id="GO:0051537">
    <property type="term" value="F:2 iron, 2 sulfur cluster binding"/>
    <property type="evidence" value="ECO:0007669"/>
    <property type="project" value="UniProtKB-KW"/>
</dbReference>
<protein>
    <submittedName>
        <fullName evidence="9">Rieske 2Fe-2S domain-containing protein</fullName>
    </submittedName>
</protein>
<keyword evidence="3" id="KW-0408">Iron</keyword>
<evidence type="ECO:0000256" key="1">
    <source>
        <dbReference type="ARBA" id="ARBA00022714"/>
    </source>
</evidence>
<keyword evidence="1" id="KW-0001">2Fe-2S</keyword>
<dbReference type="GO" id="GO:0016705">
    <property type="term" value="F:oxidoreductase activity, acting on paired donors, with incorporation or reduction of molecular oxygen"/>
    <property type="evidence" value="ECO:0007669"/>
    <property type="project" value="UniProtKB-ARBA"/>
</dbReference>
<dbReference type="SUPFAM" id="SSF50022">
    <property type="entry name" value="ISP domain"/>
    <property type="match status" value="1"/>
</dbReference>
<dbReference type="AlphaFoldDB" id="A0A6B1DCA2"/>
<comment type="caution">
    <text evidence="9">The sequence shown here is derived from an EMBL/GenBank/DDBJ whole genome shotgun (WGS) entry which is preliminary data.</text>
</comment>
<dbReference type="EMBL" id="VXMH01000108">
    <property type="protein sequence ID" value="MYC97219.1"/>
    <property type="molecule type" value="Genomic_DNA"/>
</dbReference>
<organism evidence="9">
    <name type="scientific">Caldilineaceae bacterium SB0661_bin_32</name>
    <dbReference type="NCBI Taxonomy" id="2605255"/>
    <lineage>
        <taxon>Bacteria</taxon>
        <taxon>Bacillati</taxon>
        <taxon>Chloroflexota</taxon>
        <taxon>Caldilineae</taxon>
        <taxon>Caldilineales</taxon>
        <taxon>Caldilineaceae</taxon>
    </lineage>
</organism>
<evidence type="ECO:0000256" key="2">
    <source>
        <dbReference type="ARBA" id="ARBA00022723"/>
    </source>
</evidence>